<feature type="compositionally biased region" description="Basic and acidic residues" evidence="2">
    <location>
        <begin position="456"/>
        <end position="476"/>
    </location>
</feature>
<sequence>MASTDLHSNIVLGADVSGVESGMARGKRAVEDLGNVAERAGRRASEGLSSVGRGGDNAARTVERATRSLEQQIQRQIASMQAGSRESRQYWESLANQRGISSQALRPVLDQLEAARAKTAQATEATTNWRTEITKVGPVLASVFAAVSFTAFAAKLISVQREIDVLNSSLVTVTGSSAAAERELAWLKDFASETPFGLAQATEGFIKMKSLGLDPTRAALTSFGNTSAAMGKSLNQMIEAVADASTGEFERLKEFGIKAKQEGAQVSLTFQGVTTTIGNNAKEITKYLQAIGDTQFAGAMETRAKTLDGAISELGDTWDELFRTINTNNTGSLIYDSVLLASGAVKDLTTILAAMNSATDENTRATGAMKTVQEGIAVVLETVAVVGVTVASTLTGVGREIGALAAQVVALATLDISGFKAIGQAVKEDAIAARKEWEATVDRILNARNVAANRPKAQEPDRPAPKPAPRTDDTDNKAAANAYKTFIESIKEKIALEQAELASGAKLTESQRLRVKVEQELTGARKANALQLVDQLANIERIQKTAQTEAAEAGEAAKAYADLIEARQNSIAGLANQIQREREAAAAIGLSRTEVAGLEVAKLEEAAADKERRASMLESTVADKEAAKLYREEAKALRDLAAAKRGTAEKEEAEETAKAAGEAAKKASEEWQRYTDDINKSLTDALLRGFEDGKGFAQNLRDTTENMFKTLILRPTISAIMEPVSGTISSVLGTGSSTGGGILGMIKDGKSLYDMGTKAYSWFTGANAASGVTSSLGAAFYTAPALYAGSAALAGTATTALAGGALGSGTALGTGALLGSSGGVLGTGTALLGTGGTGVAIGSAGTASALTSVGSAAASSAPATSALAGMGPYGWIAAAAILAVMAFAGKGEKRYGGQYGVNFEGDEVINGRRGTTVSAERGTIAFLEGPSGGDYAGETARKLITGTTQGINTLLKDLGSGMALTGFQAGLETSTKGRGGVYSGGTLTGGITFGESGTGDNYRGTLFEKTSTRSPNAEEAVKNFATDMLQVTIQALQAATDLPKAIKAQLTGIDAEKLTDEAATELLNSIQAQIDYVKSLRDTLNQLPFANLKDVAFDTAAGLTAAAGGIEALNQNITGYFSNYFTEQEQRTAAIARVSSAFTALGLVMPDVAGDAEAARASFRAMAEGINVSTEAGQKQYAGILALQGAFAELTPVIDKTAEAARQAESVLQQRQQLEMQLLQLQGNTAEIRSRELAALLTDENRAIQQAIYALQDKQTADAAAKAAQDAADRVKAAWQSVGDTLVDEIKRIRGEAATSGTEGLAYAQSAFAVATAQARAGDQEAASSLPELSRTVLELAEKTASSAVDLKIFQAQIAASLMETTKAIAASQGTTVPAFAAGGAHSGGWAMVGEQGPELAYMPPARIYTASQSAGMLGDVQGLQDEMRRMREDLRHLGDSLATLQLRNARAAEASQRLLEDVTEGGAAMRTTEVTP</sequence>
<dbReference type="PANTHER" id="PTHR34491:SF156">
    <property type="entry name" value="KINESIN MOTOR DOMAIN-CONTAINING PROTEIN"/>
    <property type="match status" value="1"/>
</dbReference>
<protein>
    <recommendedName>
        <fullName evidence="4">Tape measure protein N-terminal domain-containing protein</fullName>
    </recommendedName>
</protein>
<dbReference type="EMBL" id="BMYK01000039">
    <property type="protein sequence ID" value="GHD02308.1"/>
    <property type="molecule type" value="Genomic_DNA"/>
</dbReference>
<feature type="domain" description="Tape measure protein N-terminal" evidence="4">
    <location>
        <begin position="156"/>
        <end position="326"/>
    </location>
</feature>
<proteinExistence type="predicted"/>
<evidence type="ECO:0000256" key="3">
    <source>
        <dbReference type="SAM" id="Phobius"/>
    </source>
</evidence>
<dbReference type="Pfam" id="PF20155">
    <property type="entry name" value="TMP_3"/>
    <property type="match status" value="1"/>
</dbReference>
<feature type="coiled-coil region" evidence="1">
    <location>
        <begin position="1201"/>
        <end position="1235"/>
    </location>
</feature>
<evidence type="ECO:0000313" key="6">
    <source>
        <dbReference type="Proteomes" id="UP000626210"/>
    </source>
</evidence>
<name>A0ABQ3GD77_9BURK</name>
<dbReference type="Proteomes" id="UP000626210">
    <property type="component" value="Unassembled WGS sequence"/>
</dbReference>
<evidence type="ECO:0000256" key="2">
    <source>
        <dbReference type="SAM" id="MobiDB-lite"/>
    </source>
</evidence>
<keyword evidence="3" id="KW-1133">Transmembrane helix</keyword>
<feature type="region of interest" description="Disordered" evidence="2">
    <location>
        <begin position="449"/>
        <end position="476"/>
    </location>
</feature>
<feature type="transmembrane region" description="Helical" evidence="3">
    <location>
        <begin position="870"/>
        <end position="888"/>
    </location>
</feature>
<keyword evidence="6" id="KW-1185">Reference proteome</keyword>
<keyword evidence="3" id="KW-0812">Transmembrane</keyword>
<keyword evidence="1" id="KW-0175">Coiled coil</keyword>
<reference evidence="6" key="1">
    <citation type="journal article" date="2019" name="Int. J. Syst. Evol. Microbiol.">
        <title>The Global Catalogue of Microorganisms (GCM) 10K type strain sequencing project: providing services to taxonomists for standard genome sequencing and annotation.</title>
        <authorList>
            <consortium name="The Broad Institute Genomics Platform"/>
            <consortium name="The Broad Institute Genome Sequencing Center for Infectious Disease"/>
            <person name="Wu L."/>
            <person name="Ma J."/>
        </authorList>
    </citation>
    <scope>NUCLEOTIDE SEQUENCE [LARGE SCALE GENOMIC DNA]</scope>
    <source>
        <strain evidence="6">KCTC 23314</strain>
    </source>
</reference>
<dbReference type="RefSeq" id="WP_189690666.1">
    <property type="nucleotide sequence ID" value="NZ_BMYK01000039.1"/>
</dbReference>
<evidence type="ECO:0000259" key="4">
    <source>
        <dbReference type="Pfam" id="PF20155"/>
    </source>
</evidence>
<feature type="region of interest" description="Disordered" evidence="2">
    <location>
        <begin position="643"/>
        <end position="664"/>
    </location>
</feature>
<comment type="caution">
    <text evidence="5">The sequence shown here is derived from an EMBL/GenBank/DDBJ whole genome shotgun (WGS) entry which is preliminary data.</text>
</comment>
<accession>A0ABQ3GD77</accession>
<dbReference type="PANTHER" id="PTHR34491">
    <property type="entry name" value="A-TYPE INCLUSION PROTEIN, PUTATIVE-RELATED"/>
    <property type="match status" value="1"/>
</dbReference>
<evidence type="ECO:0000256" key="1">
    <source>
        <dbReference type="SAM" id="Coils"/>
    </source>
</evidence>
<gene>
    <name evidence="5" type="ORF">GCM10007320_61440</name>
</gene>
<keyword evidence="3" id="KW-0472">Membrane</keyword>
<dbReference type="InterPro" id="IPR013491">
    <property type="entry name" value="Tape_meas_N"/>
</dbReference>
<evidence type="ECO:0000313" key="5">
    <source>
        <dbReference type="EMBL" id="GHD02308.1"/>
    </source>
</evidence>
<organism evidence="5 6">
    <name type="scientific">Pseudorhodoferax aquiterrae</name>
    <dbReference type="NCBI Taxonomy" id="747304"/>
    <lineage>
        <taxon>Bacteria</taxon>
        <taxon>Pseudomonadati</taxon>
        <taxon>Pseudomonadota</taxon>
        <taxon>Betaproteobacteria</taxon>
        <taxon>Burkholderiales</taxon>
        <taxon>Comamonadaceae</taxon>
    </lineage>
</organism>